<feature type="region of interest" description="Disordered" evidence="1">
    <location>
        <begin position="25"/>
        <end position="49"/>
    </location>
</feature>
<keyword evidence="4" id="KW-1185">Reference proteome</keyword>
<proteinExistence type="predicted"/>
<dbReference type="AlphaFoldDB" id="A0AAD5WMN2"/>
<gene>
    <name evidence="3" type="ORF">MKZ38_000723</name>
</gene>
<evidence type="ECO:0000313" key="4">
    <source>
        <dbReference type="Proteomes" id="UP001201980"/>
    </source>
</evidence>
<dbReference type="EMBL" id="JAKWBI020001170">
    <property type="protein sequence ID" value="KAJ2891231.1"/>
    <property type="molecule type" value="Genomic_DNA"/>
</dbReference>
<evidence type="ECO:0000313" key="3">
    <source>
        <dbReference type="EMBL" id="KAJ2891231.1"/>
    </source>
</evidence>
<reference evidence="3" key="1">
    <citation type="submission" date="2022-07" db="EMBL/GenBank/DDBJ databases">
        <title>Draft genome sequence of Zalerion maritima ATCC 34329, a (micro)plastics degrading marine fungus.</title>
        <authorList>
            <person name="Paco A."/>
            <person name="Goncalves M.F.M."/>
            <person name="Rocha-Santos T.A.P."/>
            <person name="Alves A."/>
        </authorList>
    </citation>
    <scope>NUCLEOTIDE SEQUENCE</scope>
    <source>
        <strain evidence="3">ATCC 34329</strain>
    </source>
</reference>
<sequence>MLLARLASELSAPFPYRSCDLDHQRSQDRARQISEASQQRARQLTKEAWEQAPQAVEADPLLQPVAAPPRTASPPKQPTHYWSIPVKSHGQYAFTDERTLPISHCVFCYRKFPPCDLIAIRWKEHFLPSLLHATRALQVCKKCFSLEGNSGLSVCLECRASFKNGKLPKACSVNNMHIGCEQRYPEELIGLPPVEERLIALQSAFGYITKFTVDNKTRSGISYRKHVKGHIIMFPNKVKDLVATVLPHPLLRTIENIHVSWSGTSKPSPADVGHLLQVRKSRVRAALSWLQRNNPLYEHTAIDHDEISSWHYAEGSSVPTVVMESMQREEPSAMEKTATDHIVPDADRGLEENGFTSIEELLSLDVNRHTGPDGDTVYATSSSGMFPVDGPAVFDEADKLSFLAGATQTVRDADPKEAREHCINVQTTEKLPFIRVKRGADFAVLQPPYQHAPALRMSRRSFEQVEQVCANLTLGQLKRAGDEMRETGFIIDPDIMLLLYKALHPQTPRLQRGKGLLADLGARYDRIALSIMDPGRPRISFGSISHYYATMDTNDRGSLHLHGLLWLDGNMQLPSLIDDMANPDEREYRTSVVRYINSVFHECLDEEAGNATRQDRKPIHPVGEMMNSSEALTSAFENESNYIAYCCQVHSHTYTCIQYSLKELAQKGANRHRRTACRFKAPWKIVEWTGFTEDGLLEICRNHPLVNRYNKAMAVDLRHNHDISLILTKTKGLAMVFYITNYATKMNTPMWKRLALAAEVLQQRYESGVLKRQIPDPTQSNDHRSAVLNETRQFLMRVANRVFSGSELSAVKVCYHLLGYHTDFTNVPNWSFLHLVTLYWAIFRRWPHLRRLAGMETDTDEPPKTVNLREQGRTLSYFEAYAYGGELLQNVCFYDYISMISLIRRKDQVDDGFHISLEGLLEYRDWAQKLRRPHEYAVPIFQGFISSDHKDEQPEYFKRSNSILHLALFVPWEDFPSRAEGDITDIWSTCEATLSQRLRLYVSNISHLSKSAEDARKDAKLWASRSEGDDTVDIEFPAGEGDHIPKASLITRGGN</sequence>
<accession>A0AAD5WMN2</accession>
<dbReference type="InterPro" id="IPR046700">
    <property type="entry name" value="DUF6570"/>
</dbReference>
<evidence type="ECO:0000256" key="1">
    <source>
        <dbReference type="SAM" id="MobiDB-lite"/>
    </source>
</evidence>
<evidence type="ECO:0000259" key="2">
    <source>
        <dbReference type="Pfam" id="PF20209"/>
    </source>
</evidence>
<dbReference type="Pfam" id="PF20209">
    <property type="entry name" value="DUF6570"/>
    <property type="match status" value="1"/>
</dbReference>
<organism evidence="3 4">
    <name type="scientific">Zalerion maritima</name>
    <dbReference type="NCBI Taxonomy" id="339359"/>
    <lineage>
        <taxon>Eukaryota</taxon>
        <taxon>Fungi</taxon>
        <taxon>Dikarya</taxon>
        <taxon>Ascomycota</taxon>
        <taxon>Pezizomycotina</taxon>
        <taxon>Sordariomycetes</taxon>
        <taxon>Lulworthiomycetidae</taxon>
        <taxon>Lulworthiales</taxon>
        <taxon>Lulworthiaceae</taxon>
        <taxon>Zalerion</taxon>
    </lineage>
</organism>
<dbReference type="Proteomes" id="UP001201980">
    <property type="component" value="Unassembled WGS sequence"/>
</dbReference>
<feature type="domain" description="DUF6570" evidence="2">
    <location>
        <begin position="164"/>
        <end position="307"/>
    </location>
</feature>
<protein>
    <recommendedName>
        <fullName evidence="2">DUF6570 domain-containing protein</fullName>
    </recommendedName>
</protein>
<name>A0AAD5WMN2_9PEZI</name>
<comment type="caution">
    <text evidence="3">The sequence shown here is derived from an EMBL/GenBank/DDBJ whole genome shotgun (WGS) entry which is preliminary data.</text>
</comment>